<dbReference type="RefSeq" id="WP_129572551.1">
    <property type="nucleotide sequence ID" value="NZ_CP012672.1"/>
</dbReference>
<evidence type="ECO:0000313" key="2">
    <source>
        <dbReference type="Proteomes" id="UP000295497"/>
    </source>
</evidence>
<sequence>MGPLVIEDAALDRSPLFVASWCVPVRVWVRARRTGRGDAYDGQGHALHCRWVLPRTGSLAVRANAAPAERVELWSDCGAYYLRTGGDLFLKGGAGRWEVEVWSAEDEAGASEPQAFWLTHFYEKDQEVHFPPFASRFRLITGEMTVGDYALTPNVIYPVGLAPESEIEAQGYWQSGTML</sequence>
<name>A0A4P2QFX7_SORCE</name>
<protein>
    <submittedName>
        <fullName evidence="1">Uncharacterized protein</fullName>
    </submittedName>
</protein>
<dbReference type="EMBL" id="CP012672">
    <property type="protein sequence ID" value="AUX28143.1"/>
    <property type="molecule type" value="Genomic_DNA"/>
</dbReference>
<dbReference type="Proteomes" id="UP000295497">
    <property type="component" value="Chromosome"/>
</dbReference>
<accession>A0A4P2QFX7</accession>
<organism evidence="1 2">
    <name type="scientific">Sorangium cellulosum</name>
    <name type="common">Polyangium cellulosum</name>
    <dbReference type="NCBI Taxonomy" id="56"/>
    <lineage>
        <taxon>Bacteria</taxon>
        <taxon>Pseudomonadati</taxon>
        <taxon>Myxococcota</taxon>
        <taxon>Polyangia</taxon>
        <taxon>Polyangiales</taxon>
        <taxon>Polyangiaceae</taxon>
        <taxon>Sorangium</taxon>
    </lineage>
</organism>
<dbReference type="AlphaFoldDB" id="A0A4P2QFX7"/>
<gene>
    <name evidence="1" type="ORF">SOCE836_002110</name>
</gene>
<proteinExistence type="predicted"/>
<evidence type="ECO:0000313" key="1">
    <source>
        <dbReference type="EMBL" id="AUX28143.1"/>
    </source>
</evidence>
<reference evidence="1 2" key="1">
    <citation type="submission" date="2015-09" db="EMBL/GenBank/DDBJ databases">
        <title>Sorangium comparison.</title>
        <authorList>
            <person name="Zaburannyi N."/>
            <person name="Bunk B."/>
            <person name="Overmann J."/>
            <person name="Mueller R."/>
        </authorList>
    </citation>
    <scope>NUCLEOTIDE SEQUENCE [LARGE SCALE GENOMIC DNA]</scope>
    <source>
        <strain evidence="1 2">So ce836</strain>
    </source>
</reference>